<dbReference type="Proteomes" id="UP000267017">
    <property type="component" value="Unassembled WGS sequence"/>
</dbReference>
<evidence type="ECO:0008006" key="4">
    <source>
        <dbReference type="Google" id="ProtNLM"/>
    </source>
</evidence>
<comment type="caution">
    <text evidence="2">The sequence shown here is derived from an EMBL/GenBank/DDBJ whole genome shotgun (WGS) entry which is preliminary data.</text>
</comment>
<organism evidence="2 3">
    <name type="scientific">Paenibacillus oralis</name>
    <dbReference type="NCBI Taxonomy" id="2490856"/>
    <lineage>
        <taxon>Bacteria</taxon>
        <taxon>Bacillati</taxon>
        <taxon>Bacillota</taxon>
        <taxon>Bacilli</taxon>
        <taxon>Bacillales</taxon>
        <taxon>Paenibacillaceae</taxon>
        <taxon>Paenibacillus</taxon>
    </lineage>
</organism>
<dbReference type="OrthoDB" id="1956935at2"/>
<accession>A0A3P3T9G0</accession>
<sequence>MIDGQLLIFDVLPAHETISASAIEKPENVATEEVNEQEPKPLEDSDSGFDFDIMAKFDAVKIGGNMLISDEDKEFCEQHQIRIDAAVALILKAKQFYVDNEMSNIFLSTKNLIKDLDEKLTSKIDSFVSKIVTHFRTTYSVTINREKFRKYDHTITYKDVVDDILLQMDGMNFSEKANEEIKEAVRNTIYNSSKVKVQSLKVAIADYLYFESWFSGSWLNKRDENLAKLLRGVELFESGKTTTRDTLAIIANDRIRKDWFDEFSFTFMNKFESLKCFKNGKVELKFKSHELALQFAKEYLKYT</sequence>
<name>A0A3P3T9G0_9BACL</name>
<evidence type="ECO:0000256" key="1">
    <source>
        <dbReference type="SAM" id="MobiDB-lite"/>
    </source>
</evidence>
<dbReference type="RefSeq" id="WP_128635727.1">
    <property type="nucleotide sequence ID" value="NZ_RRCN01000002.1"/>
</dbReference>
<evidence type="ECO:0000313" key="3">
    <source>
        <dbReference type="Proteomes" id="UP000267017"/>
    </source>
</evidence>
<feature type="region of interest" description="Disordered" evidence="1">
    <location>
        <begin position="23"/>
        <end position="44"/>
    </location>
</feature>
<dbReference type="EMBL" id="RRCN01000002">
    <property type="protein sequence ID" value="RRJ54640.1"/>
    <property type="molecule type" value="Genomic_DNA"/>
</dbReference>
<reference evidence="2 3" key="1">
    <citation type="submission" date="2018-11" db="EMBL/GenBank/DDBJ databases">
        <title>Genome sequencing of Paenibacillus sp. KCOM 3021 (= ChDC PVNT-B20).</title>
        <authorList>
            <person name="Kook J.-K."/>
            <person name="Park S.-N."/>
            <person name="Lim Y.K."/>
        </authorList>
    </citation>
    <scope>NUCLEOTIDE SEQUENCE [LARGE SCALE GENOMIC DNA]</scope>
    <source>
        <strain evidence="2 3">KCOM 3021</strain>
    </source>
</reference>
<keyword evidence="3" id="KW-1185">Reference proteome</keyword>
<evidence type="ECO:0000313" key="2">
    <source>
        <dbReference type="EMBL" id="RRJ54640.1"/>
    </source>
</evidence>
<proteinExistence type="predicted"/>
<dbReference type="AlphaFoldDB" id="A0A3P3T9G0"/>
<protein>
    <recommendedName>
        <fullName evidence="4">DUF4942 domain-containing protein</fullName>
    </recommendedName>
</protein>
<gene>
    <name evidence="2" type="ORF">EHV15_34145</name>
</gene>